<dbReference type="EMBL" id="BSOB01000003">
    <property type="protein sequence ID" value="GLQ91201.1"/>
    <property type="molecule type" value="Genomic_DNA"/>
</dbReference>
<evidence type="ECO:0000256" key="1">
    <source>
        <dbReference type="SAM" id="Phobius"/>
    </source>
</evidence>
<evidence type="ECO:0000313" key="2">
    <source>
        <dbReference type="EMBL" id="GLQ91201.1"/>
    </source>
</evidence>
<feature type="transmembrane region" description="Helical" evidence="1">
    <location>
        <begin position="7"/>
        <end position="30"/>
    </location>
</feature>
<sequence>MHFKPWLVYLVIGFLGLVPLLMAMLAGAVANCTKCQLSEAGVGPCVIAGKDVGKMLYAMFVSGWFSLITLPAALLATLIYSVYLLVGR</sequence>
<dbReference type="RefSeq" id="WP_284318980.1">
    <property type="nucleotide sequence ID" value="NZ_BSOB01000003.1"/>
</dbReference>
<name>A0ABQ5XJ50_9GAMM</name>
<keyword evidence="1" id="KW-0812">Transmembrane</keyword>
<gene>
    <name evidence="2" type="ORF">GCM10007901_01510</name>
</gene>
<keyword evidence="1" id="KW-0472">Membrane</keyword>
<accession>A0ABQ5XJ50</accession>
<protein>
    <submittedName>
        <fullName evidence="2">Uncharacterized protein</fullName>
    </submittedName>
</protein>
<feature type="transmembrane region" description="Helical" evidence="1">
    <location>
        <begin position="64"/>
        <end position="86"/>
    </location>
</feature>
<dbReference type="Proteomes" id="UP001156670">
    <property type="component" value="Unassembled WGS sequence"/>
</dbReference>
<keyword evidence="3" id="KW-1185">Reference proteome</keyword>
<proteinExistence type="predicted"/>
<keyword evidence="1" id="KW-1133">Transmembrane helix</keyword>
<evidence type="ECO:0000313" key="3">
    <source>
        <dbReference type="Proteomes" id="UP001156670"/>
    </source>
</evidence>
<comment type="caution">
    <text evidence="2">The sequence shown here is derived from an EMBL/GenBank/DDBJ whole genome shotgun (WGS) entry which is preliminary data.</text>
</comment>
<reference evidence="3" key="1">
    <citation type="journal article" date="2019" name="Int. J. Syst. Evol. Microbiol.">
        <title>The Global Catalogue of Microorganisms (GCM) 10K type strain sequencing project: providing services to taxonomists for standard genome sequencing and annotation.</title>
        <authorList>
            <consortium name="The Broad Institute Genomics Platform"/>
            <consortium name="The Broad Institute Genome Sequencing Center for Infectious Disease"/>
            <person name="Wu L."/>
            <person name="Ma J."/>
        </authorList>
    </citation>
    <scope>NUCLEOTIDE SEQUENCE [LARGE SCALE GENOMIC DNA]</scope>
    <source>
        <strain evidence="3">NBRC 111980</strain>
    </source>
</reference>
<organism evidence="2 3">
    <name type="scientific">Dyella acidisoli</name>
    <dbReference type="NCBI Taxonomy" id="1867834"/>
    <lineage>
        <taxon>Bacteria</taxon>
        <taxon>Pseudomonadati</taxon>
        <taxon>Pseudomonadota</taxon>
        <taxon>Gammaproteobacteria</taxon>
        <taxon>Lysobacterales</taxon>
        <taxon>Rhodanobacteraceae</taxon>
        <taxon>Dyella</taxon>
    </lineage>
</organism>